<keyword evidence="3 7" id="KW-0436">Ligase</keyword>
<keyword evidence="12" id="KW-1185">Reference proteome</keyword>
<evidence type="ECO:0000259" key="10">
    <source>
        <dbReference type="PROSITE" id="PS50263"/>
    </source>
</evidence>
<dbReference type="EMBL" id="CP076642">
    <property type="protein sequence ID" value="QXO15732.1"/>
    <property type="molecule type" value="Genomic_DNA"/>
</dbReference>
<evidence type="ECO:0000313" key="12">
    <source>
        <dbReference type="Proteomes" id="UP000694232"/>
    </source>
</evidence>
<dbReference type="Proteomes" id="UP000694232">
    <property type="component" value="Chromosome 2"/>
</dbReference>
<dbReference type="GO" id="GO:0005524">
    <property type="term" value="F:ATP binding"/>
    <property type="evidence" value="ECO:0007669"/>
    <property type="project" value="UniProtKB-UniRule"/>
</dbReference>
<keyword evidence="4 7" id="KW-0547">Nucleotide-binding</keyword>
<dbReference type="GO" id="GO:0008795">
    <property type="term" value="F:NAD+ synthase activity"/>
    <property type="evidence" value="ECO:0007669"/>
    <property type="project" value="UniProtKB-UniRule"/>
</dbReference>
<dbReference type="RefSeq" id="WP_218561659.1">
    <property type="nucleotide sequence ID" value="NZ_CP076642.1"/>
</dbReference>
<feature type="active site" description="Proton acceptor; for glutaminase activity" evidence="7">
    <location>
        <position position="44"/>
    </location>
</feature>
<feature type="binding site" evidence="7">
    <location>
        <position position="490"/>
    </location>
    <ligand>
        <name>deamido-NAD(+)</name>
        <dbReference type="ChEBI" id="CHEBI:58437"/>
        <note>ligand shared between two neighboring subunits</note>
    </ligand>
</feature>
<dbReference type="KEGG" id="vos:KNV97_04780"/>
<dbReference type="GO" id="GO:0009435">
    <property type="term" value="P:NAD+ biosynthetic process"/>
    <property type="evidence" value="ECO:0007669"/>
    <property type="project" value="UniProtKB-UniRule"/>
</dbReference>
<dbReference type="HAMAP" id="MF_02090">
    <property type="entry name" value="NadE_glutamine_dep"/>
    <property type="match status" value="1"/>
</dbReference>
<feature type="binding site" evidence="7">
    <location>
        <position position="514"/>
    </location>
    <ligand>
        <name>ATP</name>
        <dbReference type="ChEBI" id="CHEBI:30616"/>
    </ligand>
</feature>
<comment type="caution">
    <text evidence="7">Lacks conserved residue(s) required for the propagation of feature annotation.</text>
</comment>
<dbReference type="InterPro" id="IPR003010">
    <property type="entry name" value="C-N_Hydrolase"/>
</dbReference>
<dbReference type="EC" id="6.3.5.1" evidence="7 8"/>
<dbReference type="InterPro" id="IPR022310">
    <property type="entry name" value="NAD/GMP_synthase"/>
</dbReference>
<accession>A0A975U7E9</accession>
<name>A0A975U7E9_9VIBR</name>
<reference evidence="11" key="1">
    <citation type="submission" date="2021-06" db="EMBL/GenBank/DDBJ databases">
        <title>Vibrio nov. sp., novel gut bacterium isolated from Yellow Sea oyster.</title>
        <authorList>
            <person name="Muhammad N."/>
            <person name="Nguyen T.H."/>
            <person name="Lee Y.-J."/>
            <person name="Ko J."/>
            <person name="Kim S.-G."/>
        </authorList>
    </citation>
    <scope>NUCLEOTIDE SEQUENCE</scope>
    <source>
        <strain evidence="11">OG9-811</strain>
    </source>
</reference>
<dbReference type="GO" id="GO:0004359">
    <property type="term" value="F:glutaminase activity"/>
    <property type="evidence" value="ECO:0007669"/>
    <property type="project" value="InterPro"/>
</dbReference>
<dbReference type="AlphaFoldDB" id="A0A975U7E9"/>
<feature type="binding site" evidence="7">
    <location>
        <position position="650"/>
    </location>
    <ligand>
        <name>deamido-NAD(+)</name>
        <dbReference type="ChEBI" id="CHEBI:58437"/>
        <note>ligand shared between two neighboring subunits</note>
    </ligand>
</feature>
<keyword evidence="5 7" id="KW-0067">ATP-binding</keyword>
<comment type="similarity">
    <text evidence="9">Belongs to the NAD synthetase family.</text>
</comment>
<proteinExistence type="inferred from homology"/>
<feature type="binding site" evidence="7">
    <location>
        <position position="519"/>
    </location>
    <ligand>
        <name>deamido-NAD(+)</name>
        <dbReference type="ChEBI" id="CHEBI:58437"/>
        <note>ligand shared between two neighboring subunits</note>
    </ligand>
</feature>
<dbReference type="NCBIfam" id="TIGR00552">
    <property type="entry name" value="nadE"/>
    <property type="match status" value="1"/>
</dbReference>
<comment type="similarity">
    <text evidence="2 7 8">In the C-terminal section; belongs to the NAD synthetase family.</text>
</comment>
<gene>
    <name evidence="7 11" type="primary">nadE</name>
    <name evidence="11" type="ORF">KNV97_04780</name>
</gene>
<feature type="domain" description="CN hydrolase" evidence="10">
    <location>
        <begin position="4"/>
        <end position="266"/>
    </location>
</feature>
<comment type="function">
    <text evidence="7">Catalyzes the ATP-dependent amidation of deamido-NAD to form NAD. Uses L-glutamine as a nitrogen source.</text>
</comment>
<evidence type="ECO:0000256" key="4">
    <source>
        <dbReference type="ARBA" id="ARBA00022741"/>
    </source>
</evidence>
<feature type="binding site" evidence="7">
    <location>
        <position position="199"/>
    </location>
    <ligand>
        <name>L-glutamine</name>
        <dbReference type="ChEBI" id="CHEBI:58359"/>
    </ligand>
</feature>
<dbReference type="PANTHER" id="PTHR23090">
    <property type="entry name" value="NH 3 /GLUTAMINE-DEPENDENT NAD + SYNTHETASE"/>
    <property type="match status" value="1"/>
</dbReference>
<feature type="active site" description="For glutaminase activity" evidence="7">
    <location>
        <position position="112"/>
    </location>
</feature>
<organism evidence="11 12">
    <name type="scientific">Vibrio ostreae</name>
    <dbReference type="NCBI Taxonomy" id="2841925"/>
    <lineage>
        <taxon>Bacteria</taxon>
        <taxon>Pseudomonadati</taxon>
        <taxon>Pseudomonadota</taxon>
        <taxon>Gammaproteobacteria</taxon>
        <taxon>Vibrionales</taxon>
        <taxon>Vibrionaceae</taxon>
        <taxon>Vibrio</taxon>
    </lineage>
</organism>
<dbReference type="CDD" id="cd07570">
    <property type="entry name" value="GAT_Gln-NAD-synth"/>
    <property type="match status" value="1"/>
</dbReference>
<evidence type="ECO:0000256" key="8">
    <source>
        <dbReference type="PIRNR" id="PIRNR006630"/>
    </source>
</evidence>
<evidence type="ECO:0000256" key="9">
    <source>
        <dbReference type="RuleBase" id="RU003811"/>
    </source>
</evidence>
<dbReference type="GO" id="GO:0005737">
    <property type="term" value="C:cytoplasm"/>
    <property type="evidence" value="ECO:0007669"/>
    <property type="project" value="InterPro"/>
</dbReference>
<evidence type="ECO:0000313" key="11">
    <source>
        <dbReference type="EMBL" id="QXO15732.1"/>
    </source>
</evidence>
<sequence>MTTLRISSCSLNQTPMDWSGNLANIKQAIELAHQSGATLLITPELSISGYGCEDFFHSPHVARRALKSVGALARFIPRSMAVSVGLPVMINNRIYNAVALVTRKGIHGMSLKRNLAANGLHYEQRWFTPWTGSKNSAVQLDGMQTATPIGNPVYQINGVKIGFEICEDAWVANRTSERFFNQGVDVIANPSASHFAIGKFRTRKRLVEESSRVYSACYVLSNLSGCESGRAIYDGGAMIAVDGMLVAKGERLHMSDVEVICADVDLSRSRIGQISNSQRYFEVHDFDSEQTIEVGLSDSELMHKLTPTPLNQPWEESEHEEHEEALRAISLGLRDWLKKTGTDGYALSLSGGADSALVASSVYCSVVFELRERIAKTAAGSQCRLPAHLSKFLTSQRISEFDKYSTGADCQQVVLKTARAIMANMLTTAYQASANSGPVTREAAQKVAQSFGAKFLSLDISAAVDNYQAMVAKATALDLNWEEHDIALQNIQARVRSPSIWFIANLENKLLLTTSNMSEGAVGYCTMDGDSSGVLAPICGVTKTRILKLLLWLERHGFCYQDGQTMKLSALSYINNQRPTAELRPGEQRDEDDLMPFDVLDRMVFLTLEAGMPPRDTFETMTEEFTAIDKSLMADYTVKFFKLLFRNQWKRDRQAPGFHIEVNSLDPKTYKRFPLLSSGYQEELAYLESGQYQYLRLDLPGL</sequence>
<dbReference type="PIRSF" id="PIRSF006630">
    <property type="entry name" value="NADS_GAT"/>
    <property type="match status" value="1"/>
</dbReference>
<dbReference type="InterPro" id="IPR003694">
    <property type="entry name" value="NAD_synthase"/>
</dbReference>
<dbReference type="CDD" id="cd00553">
    <property type="entry name" value="NAD_synthase"/>
    <property type="match status" value="1"/>
</dbReference>
<protein>
    <recommendedName>
        <fullName evidence="7 8">Glutamine-dependent NAD(+) synthetase</fullName>
        <ecNumber evidence="7 8">6.3.5.1</ecNumber>
    </recommendedName>
    <alternativeName>
        <fullName evidence="7 8">NAD(+) synthase [glutamine-hydrolyzing]</fullName>
    </alternativeName>
</protein>
<evidence type="ECO:0000256" key="5">
    <source>
        <dbReference type="ARBA" id="ARBA00022840"/>
    </source>
</evidence>
<feature type="binding site" evidence="7">
    <location>
        <position position="193"/>
    </location>
    <ligand>
        <name>L-glutamine</name>
        <dbReference type="ChEBI" id="CHEBI:58359"/>
    </ligand>
</feature>
<dbReference type="GO" id="GO:0003952">
    <property type="term" value="F:NAD+ synthase (glutamine-hydrolyzing) activity"/>
    <property type="evidence" value="ECO:0007669"/>
    <property type="project" value="UniProtKB-EC"/>
</dbReference>
<keyword evidence="6 7" id="KW-0520">NAD</keyword>
<evidence type="ECO:0000256" key="7">
    <source>
        <dbReference type="HAMAP-Rule" id="MF_02090"/>
    </source>
</evidence>
<evidence type="ECO:0000256" key="3">
    <source>
        <dbReference type="ARBA" id="ARBA00022598"/>
    </source>
</evidence>
<dbReference type="PROSITE" id="PS50263">
    <property type="entry name" value="CN_HYDROLASE"/>
    <property type="match status" value="1"/>
</dbReference>
<comment type="catalytic activity">
    <reaction evidence="7 8">
        <text>deamido-NAD(+) + L-glutamine + ATP + H2O = L-glutamate + AMP + diphosphate + NAD(+) + H(+)</text>
        <dbReference type="Rhea" id="RHEA:24384"/>
        <dbReference type="ChEBI" id="CHEBI:15377"/>
        <dbReference type="ChEBI" id="CHEBI:15378"/>
        <dbReference type="ChEBI" id="CHEBI:29985"/>
        <dbReference type="ChEBI" id="CHEBI:30616"/>
        <dbReference type="ChEBI" id="CHEBI:33019"/>
        <dbReference type="ChEBI" id="CHEBI:57540"/>
        <dbReference type="ChEBI" id="CHEBI:58359"/>
        <dbReference type="ChEBI" id="CHEBI:58437"/>
        <dbReference type="ChEBI" id="CHEBI:456215"/>
        <dbReference type="EC" id="6.3.5.1"/>
    </reaction>
</comment>
<evidence type="ECO:0000256" key="1">
    <source>
        <dbReference type="ARBA" id="ARBA00005188"/>
    </source>
</evidence>
<dbReference type="PANTHER" id="PTHR23090:SF9">
    <property type="entry name" value="GLUTAMINE-DEPENDENT NAD(+) SYNTHETASE"/>
    <property type="match status" value="1"/>
</dbReference>
<dbReference type="Pfam" id="PF00795">
    <property type="entry name" value="CN_hydrolase"/>
    <property type="match status" value="1"/>
</dbReference>
<comment type="pathway">
    <text evidence="1 7 8">Cofactor biosynthesis; NAD(+) biosynthesis; NAD(+) from deamido-NAD(+) (L-Gln route): step 1/1.</text>
</comment>
<evidence type="ECO:0000256" key="6">
    <source>
        <dbReference type="ARBA" id="ARBA00023027"/>
    </source>
</evidence>
<evidence type="ECO:0000256" key="2">
    <source>
        <dbReference type="ARBA" id="ARBA00007145"/>
    </source>
</evidence>
<dbReference type="InterPro" id="IPR014445">
    <property type="entry name" value="Gln-dep_NAD_synthase"/>
</dbReference>
<dbReference type="Pfam" id="PF02540">
    <property type="entry name" value="NAD_synthase"/>
    <property type="match status" value="1"/>
</dbReference>
<feature type="active site" description="Nucleophile; for glutaminase activity" evidence="7">
    <location>
        <position position="166"/>
    </location>
</feature>